<proteinExistence type="predicted"/>
<evidence type="ECO:0000313" key="1">
    <source>
        <dbReference type="EMBL" id="GAA2499235.1"/>
    </source>
</evidence>
<protein>
    <submittedName>
        <fullName evidence="1">Uncharacterized protein</fullName>
    </submittedName>
</protein>
<dbReference type="RefSeq" id="WP_344384531.1">
    <property type="nucleotide sequence ID" value="NZ_BAAATA010000026.1"/>
</dbReference>
<comment type="caution">
    <text evidence="1">The sequence shown here is derived from an EMBL/GenBank/DDBJ whole genome shotgun (WGS) entry which is preliminary data.</text>
</comment>
<gene>
    <name evidence="1" type="ORF">GCM10010406_39720</name>
</gene>
<keyword evidence="2" id="KW-1185">Reference proteome</keyword>
<organism evidence="1 2">
    <name type="scientific">Streptomyces thermolineatus</name>
    <dbReference type="NCBI Taxonomy" id="44033"/>
    <lineage>
        <taxon>Bacteria</taxon>
        <taxon>Bacillati</taxon>
        <taxon>Actinomycetota</taxon>
        <taxon>Actinomycetes</taxon>
        <taxon>Kitasatosporales</taxon>
        <taxon>Streptomycetaceae</taxon>
        <taxon>Streptomyces</taxon>
    </lineage>
</organism>
<accession>A0ABN3MC95</accession>
<dbReference type="Proteomes" id="UP001501358">
    <property type="component" value="Unassembled WGS sequence"/>
</dbReference>
<reference evidence="1 2" key="1">
    <citation type="journal article" date="2019" name="Int. J. Syst. Evol. Microbiol.">
        <title>The Global Catalogue of Microorganisms (GCM) 10K type strain sequencing project: providing services to taxonomists for standard genome sequencing and annotation.</title>
        <authorList>
            <consortium name="The Broad Institute Genomics Platform"/>
            <consortium name="The Broad Institute Genome Sequencing Center for Infectious Disease"/>
            <person name="Wu L."/>
            <person name="Ma J."/>
        </authorList>
    </citation>
    <scope>NUCLEOTIDE SEQUENCE [LARGE SCALE GENOMIC DNA]</scope>
    <source>
        <strain evidence="1 2">JCM 6307</strain>
    </source>
</reference>
<name>A0ABN3MC95_9ACTN</name>
<dbReference type="EMBL" id="BAAATA010000026">
    <property type="protein sequence ID" value="GAA2499235.1"/>
    <property type="molecule type" value="Genomic_DNA"/>
</dbReference>
<sequence length="50" mass="5458">MCFITGVGNVFVPDPRLRAEPARQYDRNMVPLVNVLGVVAAETAYSHGEP</sequence>
<evidence type="ECO:0000313" key="2">
    <source>
        <dbReference type="Proteomes" id="UP001501358"/>
    </source>
</evidence>